<feature type="region of interest" description="Disordered" evidence="1">
    <location>
        <begin position="162"/>
        <end position="254"/>
    </location>
</feature>
<evidence type="ECO:0000256" key="1">
    <source>
        <dbReference type="SAM" id="MobiDB-lite"/>
    </source>
</evidence>
<dbReference type="EMBL" id="LAUZ02000013">
    <property type="protein sequence ID" value="KKF03413.1"/>
    <property type="molecule type" value="Genomic_DNA"/>
</dbReference>
<keyword evidence="4" id="KW-1185">Reference proteome</keyword>
<accession>A0A0M2K886</accession>
<dbReference type="AlphaFoldDB" id="A0A0M2K886"/>
<dbReference type="OrthoDB" id="4773081at2"/>
<dbReference type="Proteomes" id="UP000034150">
    <property type="component" value="Unassembled WGS sequence"/>
</dbReference>
<comment type="caution">
    <text evidence="2">The sequence shown here is derived from an EMBL/GenBank/DDBJ whole genome shotgun (WGS) entry which is preliminary data.</text>
</comment>
<feature type="compositionally biased region" description="Low complexity" evidence="1">
    <location>
        <begin position="229"/>
        <end position="254"/>
    </location>
</feature>
<name>A0A0M2K886_9MYCO</name>
<reference evidence="2 4" key="1">
    <citation type="submission" date="2015-04" db="EMBL/GenBank/DDBJ databases">
        <title>Genome sequence of Mycobacterium obuense UC1.</title>
        <authorList>
            <person name="Greninger A.L."/>
            <person name="Cunningham G."/>
            <person name="Chiu C.Y."/>
            <person name="Miller S."/>
        </authorList>
    </citation>
    <scope>NUCLEOTIDE SEQUENCE [LARGE SCALE GENOMIC DNA]</scope>
    <source>
        <strain evidence="2 4">UC1</strain>
    </source>
</reference>
<dbReference type="PATRIC" id="fig|1807.13.peg.1651"/>
<evidence type="ECO:0000313" key="4">
    <source>
        <dbReference type="Proteomes" id="UP000034150"/>
    </source>
</evidence>
<feature type="region of interest" description="Disordered" evidence="1">
    <location>
        <begin position="282"/>
        <end position="305"/>
    </location>
</feature>
<dbReference type="Proteomes" id="UP000294952">
    <property type="component" value="Unassembled WGS sequence"/>
</dbReference>
<sequence>MAAPPPARSYSRFIVAPDVWPVTREQSEGRAAAQRRLAMATAAAVDAHRVALHGLQVVGVAQSNGFEAMHAAYRRIQVRADDKADADKAAADLMQSVAAIQMSAELMIDTIDAEAHQQLVHVPSRSPTAINIITSAAARARGIAVGAADEIRALTVQFVQGFTPLPEGPPNGDPFSTGDDDRSTDKRSDESPERPPEAAVETGDTQPRLSVPDPSDAESRSGNTAPRVSTGPTPGSSSLSPHPPAQSASPASVAAVGDIGSSGVGLAGPGRSSSIGSLAAFGSSASPLSGSGTGGMSQSGLVRPAVSASPSPAVALQGVMPASGPAPLSSVTGAQTTSFPAVVATATPAQPAASPSGIWHPLIGATTGAVPASIAGPQVVSSTNPYPAVSAPLLPPGPLGPPPSVPAAIPPAAGAVPLIGGAHTSMAPAGASVATAALTTPAATLPSRVAAAAARDLERRRNESSDLQTVKWLAWELLYANESCRTFALWAVGLMYSAAGDRHVVALTHHGAGYVPAGIVVPKGVRMLWSDQAIGEGFRSRWIGNLDPAATLIAFAEVKAAEPAGWRLAAAATTWSDVTALMTAAQRWGTEWATCSGMSMPASIGKRDAIANANTPHRLEREYPDLFERVAQLRARGLTQRAAKLVTEAIVSDARLAIVADGGPRIPPNFDSVWPAAADGRVDASDRARFAEAVQQQWFSIGMVQPGWEDERTDTVCAEYRGQWLICRALEVVLGWIADDNCGAMQADLPLEDMIYAAAHAYLDSRGTGWITAIFDAAGGSS</sequence>
<organism evidence="2 4">
    <name type="scientific">Mycolicibacterium obuense</name>
    <dbReference type="NCBI Taxonomy" id="1807"/>
    <lineage>
        <taxon>Bacteria</taxon>
        <taxon>Bacillati</taxon>
        <taxon>Actinomycetota</taxon>
        <taxon>Actinomycetes</taxon>
        <taxon>Mycobacteriales</taxon>
        <taxon>Mycobacteriaceae</taxon>
        <taxon>Mycolicibacterium</taxon>
    </lineage>
</organism>
<protein>
    <submittedName>
        <fullName evidence="2">Uncharacterized protein</fullName>
    </submittedName>
</protein>
<dbReference type="EMBL" id="SDLP01000005">
    <property type="protein sequence ID" value="TDL06728.1"/>
    <property type="molecule type" value="Genomic_DNA"/>
</dbReference>
<feature type="compositionally biased region" description="Basic and acidic residues" evidence="1">
    <location>
        <begin position="179"/>
        <end position="196"/>
    </location>
</feature>
<gene>
    <name evidence="3" type="ORF">EUA04_18745</name>
    <name evidence="2" type="ORF">WN67_03285</name>
</gene>
<evidence type="ECO:0000313" key="2">
    <source>
        <dbReference type="EMBL" id="KKF03413.1"/>
    </source>
</evidence>
<proteinExistence type="predicted"/>
<evidence type="ECO:0000313" key="3">
    <source>
        <dbReference type="EMBL" id="TDL06728.1"/>
    </source>
</evidence>
<evidence type="ECO:0000313" key="5">
    <source>
        <dbReference type="Proteomes" id="UP000294952"/>
    </source>
</evidence>
<reference evidence="3 5" key="2">
    <citation type="submission" date="2019-01" db="EMBL/GenBank/DDBJ databases">
        <title>High-quality-draft genome sequences of five non-tuberculosis mycobacteriaceae isolated from a nosocomial environment.</title>
        <authorList>
            <person name="Tiago I."/>
            <person name="Alarico S."/>
            <person name="Pereira S.G."/>
            <person name="Coelho C."/>
            <person name="Maranha A."/>
            <person name="Empadinhas N."/>
        </authorList>
    </citation>
    <scope>NUCLEOTIDE SEQUENCE [LARGE SCALE GENOMIC DNA]</scope>
    <source>
        <strain evidence="3 5">22DIII</strain>
    </source>
</reference>